<dbReference type="PANTHER" id="PTHR30572:SF9">
    <property type="entry name" value="ABC TRANSPORTER PERMEASE PROTEIN"/>
    <property type="match status" value="1"/>
</dbReference>
<reference evidence="9 10" key="1">
    <citation type="submission" date="2019-12" db="EMBL/GenBank/DDBJ databases">
        <authorList>
            <person name="Yang R."/>
        </authorList>
    </citation>
    <scope>NUCLEOTIDE SEQUENCE [LARGE SCALE GENOMIC DNA]</scope>
    <source>
        <strain evidence="9 10">DONG20-135</strain>
    </source>
</reference>
<evidence type="ECO:0000256" key="3">
    <source>
        <dbReference type="ARBA" id="ARBA00022692"/>
    </source>
</evidence>
<evidence type="ECO:0000313" key="9">
    <source>
        <dbReference type="EMBL" id="MXQ73642.1"/>
    </source>
</evidence>
<dbReference type="PANTHER" id="PTHR30572">
    <property type="entry name" value="MEMBRANE COMPONENT OF TRANSPORTER-RELATED"/>
    <property type="match status" value="1"/>
</dbReference>
<dbReference type="InterPro" id="IPR003838">
    <property type="entry name" value="ABC3_permease_C"/>
</dbReference>
<gene>
    <name evidence="9" type="ORF">GSF08_06800</name>
</gene>
<evidence type="ECO:0000313" key="10">
    <source>
        <dbReference type="Proteomes" id="UP000434036"/>
    </source>
</evidence>
<keyword evidence="2" id="KW-1003">Cell membrane</keyword>
<protein>
    <submittedName>
        <fullName evidence="9">FtsX-like permease family protein</fullName>
    </submittedName>
</protein>
<evidence type="ECO:0000256" key="6">
    <source>
        <dbReference type="SAM" id="Phobius"/>
    </source>
</evidence>
<keyword evidence="4 6" id="KW-1133">Transmembrane helix</keyword>
<evidence type="ECO:0000256" key="1">
    <source>
        <dbReference type="ARBA" id="ARBA00004651"/>
    </source>
</evidence>
<feature type="transmembrane region" description="Helical" evidence="6">
    <location>
        <begin position="20"/>
        <end position="38"/>
    </location>
</feature>
<evidence type="ECO:0000256" key="4">
    <source>
        <dbReference type="ARBA" id="ARBA00022989"/>
    </source>
</evidence>
<proteinExistence type="predicted"/>
<accession>A0A6N8U6G9</accession>
<dbReference type="RefSeq" id="WP_160625079.1">
    <property type="nucleotide sequence ID" value="NZ_WUUQ01000002.1"/>
</dbReference>
<dbReference type="GO" id="GO:0022857">
    <property type="term" value="F:transmembrane transporter activity"/>
    <property type="evidence" value="ECO:0007669"/>
    <property type="project" value="TreeGrafter"/>
</dbReference>
<comment type="caution">
    <text evidence="9">The sequence shown here is derived from an EMBL/GenBank/DDBJ whole genome shotgun (WGS) entry which is preliminary data.</text>
</comment>
<dbReference type="Pfam" id="PF12704">
    <property type="entry name" value="MacB_PCD"/>
    <property type="match status" value="1"/>
</dbReference>
<reference evidence="9 10" key="2">
    <citation type="submission" date="2020-01" db="EMBL/GenBank/DDBJ databases">
        <title>Clostridiaceae sp. nov. isolated from the gut of human by culturomics.</title>
        <authorList>
            <person name="Chang Y."/>
        </authorList>
    </citation>
    <scope>NUCLEOTIDE SEQUENCE [LARGE SCALE GENOMIC DNA]</scope>
    <source>
        <strain evidence="9 10">DONG20-135</strain>
    </source>
</reference>
<evidence type="ECO:0000256" key="5">
    <source>
        <dbReference type="ARBA" id="ARBA00023136"/>
    </source>
</evidence>
<comment type="subcellular location">
    <subcellularLocation>
        <location evidence="1">Cell membrane</location>
        <topology evidence="1">Multi-pass membrane protein</topology>
    </subcellularLocation>
</comment>
<dbReference type="GO" id="GO:0005886">
    <property type="term" value="C:plasma membrane"/>
    <property type="evidence" value="ECO:0007669"/>
    <property type="project" value="UniProtKB-SubCell"/>
</dbReference>
<feature type="transmembrane region" description="Helical" evidence="6">
    <location>
        <begin position="349"/>
        <end position="374"/>
    </location>
</feature>
<dbReference type="AlphaFoldDB" id="A0A6N8U6G9"/>
<dbReference type="Proteomes" id="UP000434036">
    <property type="component" value="Unassembled WGS sequence"/>
</dbReference>
<keyword evidence="10" id="KW-1185">Reference proteome</keyword>
<evidence type="ECO:0000259" key="7">
    <source>
        <dbReference type="Pfam" id="PF02687"/>
    </source>
</evidence>
<evidence type="ECO:0000256" key="2">
    <source>
        <dbReference type="ARBA" id="ARBA00022475"/>
    </source>
</evidence>
<feature type="transmembrane region" description="Helical" evidence="6">
    <location>
        <begin position="309"/>
        <end position="329"/>
    </location>
</feature>
<feature type="transmembrane region" description="Helical" evidence="6">
    <location>
        <begin position="425"/>
        <end position="448"/>
    </location>
</feature>
<keyword evidence="3 6" id="KW-0812">Transmembrane</keyword>
<dbReference type="Pfam" id="PF02687">
    <property type="entry name" value="FtsX"/>
    <property type="match status" value="1"/>
</dbReference>
<dbReference type="InterPro" id="IPR050250">
    <property type="entry name" value="Macrolide_Exporter_MacB"/>
</dbReference>
<evidence type="ECO:0000259" key="8">
    <source>
        <dbReference type="Pfam" id="PF12704"/>
    </source>
</evidence>
<dbReference type="EMBL" id="WUUQ01000002">
    <property type="protein sequence ID" value="MXQ73642.1"/>
    <property type="molecule type" value="Genomic_DNA"/>
</dbReference>
<name>A0A6N8U6G9_9FIRM</name>
<dbReference type="InterPro" id="IPR025857">
    <property type="entry name" value="MacB_PCD"/>
</dbReference>
<keyword evidence="5 6" id="KW-0472">Membrane</keyword>
<sequence>MYVIKNAIKNIGRNKGRNLIMGMILLVMIFTIAISVIINTSANATVAYYKKQFGAEVIMARNNEKMPKDLNDYRVPSFKEIGKYADSSLLKSSKISGKIAAYLVGVNTLDSDAAGSGKSAQSDGMGGASSSSDRVNSFIVASNQPEINEEFSKGLRSITEGRMFKEKNEIIISQKLSKFAELSIGDTITIRVTSPYNASDSKEITAKISGIYADHAPEDETVEFQSALTNRGNEVFMSMETAIESELFDSDMAVISASFKLKDPNDLAKLQTEFHKKGLPEYFELIADTTTYQKMVGPLEGLSSITQTFTAALLVFGSIVLIILSNIAIRERKYEIGVLRAIGMKKSRVSYGLLSEMLVITAIALGIGLCGASLSSRPIANAVLSSQVEEAKGNGNQAIGSQYVSGTTTVTVPIDEINTDLSSEAVIQIVLFSGILAFVSSAAGVLYITRFEPMKILSERN</sequence>
<feature type="domain" description="ABC3 transporter permease C-terminal" evidence="7">
    <location>
        <begin position="309"/>
        <end position="453"/>
    </location>
</feature>
<feature type="domain" description="MacB-like periplasmic core" evidence="8">
    <location>
        <begin position="28"/>
        <end position="274"/>
    </location>
</feature>
<organism evidence="9 10">
    <name type="scientific">Copranaerobaculum intestinale</name>
    <dbReference type="NCBI Taxonomy" id="2692629"/>
    <lineage>
        <taxon>Bacteria</taxon>
        <taxon>Bacillati</taxon>
        <taxon>Bacillota</taxon>
        <taxon>Erysipelotrichia</taxon>
        <taxon>Erysipelotrichales</taxon>
        <taxon>Erysipelotrichaceae</taxon>
        <taxon>Copranaerobaculum</taxon>
    </lineage>
</organism>